<dbReference type="FunCoup" id="F4WZP6">
    <property type="interactions" value="567"/>
</dbReference>
<dbReference type="PANTHER" id="PTHR43684">
    <property type="match status" value="1"/>
</dbReference>
<dbReference type="SUPFAM" id="SSF52096">
    <property type="entry name" value="ClpP/crotonase"/>
    <property type="match status" value="1"/>
</dbReference>
<keyword evidence="5" id="KW-1185">Reference proteome</keyword>
<proteinExistence type="predicted"/>
<evidence type="ECO:0000313" key="5">
    <source>
        <dbReference type="Proteomes" id="UP000007755"/>
    </source>
</evidence>
<evidence type="ECO:0000256" key="3">
    <source>
        <dbReference type="ARBA" id="ARBA00023235"/>
    </source>
</evidence>
<dbReference type="Pfam" id="PF00378">
    <property type="entry name" value="ECH_1"/>
    <property type="match status" value="1"/>
</dbReference>
<dbReference type="InterPro" id="IPR001753">
    <property type="entry name" value="Enoyl-CoA_hydra/iso"/>
</dbReference>
<organism evidence="5">
    <name type="scientific">Acromyrmex echinatior</name>
    <name type="common">Panamanian leafcutter ant</name>
    <name type="synonym">Acromyrmex octospinosus echinatior</name>
    <dbReference type="NCBI Taxonomy" id="103372"/>
    <lineage>
        <taxon>Eukaryota</taxon>
        <taxon>Metazoa</taxon>
        <taxon>Ecdysozoa</taxon>
        <taxon>Arthropoda</taxon>
        <taxon>Hexapoda</taxon>
        <taxon>Insecta</taxon>
        <taxon>Pterygota</taxon>
        <taxon>Neoptera</taxon>
        <taxon>Endopterygota</taxon>
        <taxon>Hymenoptera</taxon>
        <taxon>Apocrita</taxon>
        <taxon>Aculeata</taxon>
        <taxon>Formicoidea</taxon>
        <taxon>Formicidae</taxon>
        <taxon>Myrmicinae</taxon>
        <taxon>Acromyrmex</taxon>
    </lineage>
</organism>
<reference evidence="4" key="1">
    <citation type="submission" date="2011-02" db="EMBL/GenBank/DDBJ databases">
        <title>The genome of the leaf-cutting ant Acromyrmex echinatior suggests key adaptations to social evolution and fungus farming.</title>
        <authorList>
            <person name="Nygaard S."/>
            <person name="Zhang G."/>
        </authorList>
    </citation>
    <scope>NUCLEOTIDE SEQUENCE</scope>
</reference>
<comment type="subcellular location">
    <subcellularLocation>
        <location evidence="1">Peroxisome</location>
    </subcellularLocation>
</comment>
<keyword evidence="2" id="KW-0576">Peroxisome</keyword>
<sequence>MTHVNSFILSTLENGIQKVVLNKPAKKNALSVQMYKELKMLLNESVENNEVLIFVLTANGDFFSSGNDISASIESFSVSVNTIKELIDTIIMYPKLLIAVVNGPAIGIATTILGIFDIVYASDKAYFQTPFSSLGLVAEGCSSYTFPRLLGHSKAGDMLYLGYKMNAQEAKQHGLVSKVYNHDSLEEVWNYLNKISTLSSQSILATKRLVSRWNKEILLKVNEEEIEELKKLFESPELIQRMLNFLSRKNKL</sequence>
<dbReference type="Gene3D" id="1.10.12.10">
    <property type="entry name" value="Lyase 2-enoyl-coa Hydratase, Chain A, domain 2"/>
    <property type="match status" value="1"/>
</dbReference>
<dbReference type="Proteomes" id="UP000007755">
    <property type="component" value="Unassembled WGS sequence"/>
</dbReference>
<dbReference type="GO" id="GO:0004165">
    <property type="term" value="F:delta(3)-delta(2)-enoyl-CoA isomerase activity"/>
    <property type="evidence" value="ECO:0007669"/>
    <property type="project" value="UniProtKB-ARBA"/>
</dbReference>
<dbReference type="OrthoDB" id="409763at2759"/>
<dbReference type="CDD" id="cd06558">
    <property type="entry name" value="crotonase-like"/>
    <property type="match status" value="1"/>
</dbReference>
<dbReference type="InterPro" id="IPR051053">
    <property type="entry name" value="ECH/Chromodomain_protein"/>
</dbReference>
<dbReference type="EMBL" id="GL888480">
    <property type="protein sequence ID" value="EGI60321.1"/>
    <property type="molecule type" value="Genomic_DNA"/>
</dbReference>
<gene>
    <name evidence="4" type="ORF">G5I_11503</name>
</gene>
<accession>F4WZP6</accession>
<protein>
    <submittedName>
        <fullName evidence="4">Peroxisomal 3,2-trans-enoyl-CoA isomerase</fullName>
    </submittedName>
</protein>
<dbReference type="InParanoid" id="F4WZP6"/>
<evidence type="ECO:0000256" key="2">
    <source>
        <dbReference type="ARBA" id="ARBA00023140"/>
    </source>
</evidence>
<evidence type="ECO:0000256" key="1">
    <source>
        <dbReference type="ARBA" id="ARBA00004275"/>
    </source>
</evidence>
<dbReference type="InterPro" id="IPR029045">
    <property type="entry name" value="ClpP/crotonase-like_dom_sf"/>
</dbReference>
<dbReference type="OMA" id="FQAIMDF"/>
<dbReference type="InterPro" id="IPR014748">
    <property type="entry name" value="Enoyl-CoA_hydra_C"/>
</dbReference>
<dbReference type="eggNOG" id="KOG0016">
    <property type="taxonomic scope" value="Eukaryota"/>
</dbReference>
<evidence type="ECO:0000313" key="4">
    <source>
        <dbReference type="EMBL" id="EGI60321.1"/>
    </source>
</evidence>
<dbReference type="Gene3D" id="3.90.226.10">
    <property type="entry name" value="2-enoyl-CoA Hydratase, Chain A, domain 1"/>
    <property type="match status" value="1"/>
</dbReference>
<dbReference type="AlphaFoldDB" id="F4WZP6"/>
<dbReference type="STRING" id="103372.F4WZP6"/>
<keyword evidence="3 4" id="KW-0413">Isomerase</keyword>
<dbReference type="GO" id="GO:0005777">
    <property type="term" value="C:peroxisome"/>
    <property type="evidence" value="ECO:0007669"/>
    <property type="project" value="UniProtKB-SubCell"/>
</dbReference>
<name>F4WZP6_ACREC</name>
<dbReference type="PANTHER" id="PTHR43684:SF1">
    <property type="entry name" value="ENOYL-COA DELTA ISOMERASE 2"/>
    <property type="match status" value="1"/>
</dbReference>